<keyword evidence="4" id="KW-0378">Hydrolase</keyword>
<evidence type="ECO:0000256" key="5">
    <source>
        <dbReference type="ARBA" id="ARBA00022842"/>
    </source>
</evidence>
<dbReference type="Proteomes" id="UP000182652">
    <property type="component" value="Unassembled WGS sequence"/>
</dbReference>
<dbReference type="RefSeq" id="WP_066215955.1">
    <property type="nucleotide sequence ID" value="NZ_FNSN01000003.1"/>
</dbReference>
<proteinExistence type="predicted"/>
<dbReference type="GO" id="GO:0046872">
    <property type="term" value="F:metal ion binding"/>
    <property type="evidence" value="ECO:0007669"/>
    <property type="project" value="UniProtKB-KW"/>
</dbReference>
<dbReference type="GO" id="GO:0016818">
    <property type="term" value="F:hydrolase activity, acting on acid anhydrides, in phosphorus-containing anhydrides"/>
    <property type="evidence" value="ECO:0007669"/>
    <property type="project" value="InterPro"/>
</dbReference>
<comment type="cofactor">
    <cofactor evidence="1">
        <name>Mn(2+)</name>
        <dbReference type="ChEBI" id="CHEBI:29035"/>
    </cofactor>
</comment>
<name>A0A1H4LB75_9MICC</name>
<keyword evidence="8" id="KW-1185">Reference proteome</keyword>
<keyword evidence="3" id="KW-0479">Metal-binding</keyword>
<dbReference type="Gene3D" id="3.90.79.10">
    <property type="entry name" value="Nucleoside Triphosphate Pyrophosphohydrolase"/>
    <property type="match status" value="1"/>
</dbReference>
<dbReference type="PANTHER" id="PTHR12318:SF0">
    <property type="entry name" value="ACYL-COENZYME A DIPHOSPHATASE NUDT19"/>
    <property type="match status" value="1"/>
</dbReference>
<dbReference type="EMBL" id="FNSN01000003">
    <property type="protein sequence ID" value="SEB67422.1"/>
    <property type="molecule type" value="Genomic_DNA"/>
</dbReference>
<keyword evidence="6" id="KW-0464">Manganese</keyword>
<evidence type="ECO:0000313" key="8">
    <source>
        <dbReference type="Proteomes" id="UP000182652"/>
    </source>
</evidence>
<evidence type="ECO:0000256" key="2">
    <source>
        <dbReference type="ARBA" id="ARBA00001946"/>
    </source>
</evidence>
<keyword evidence="5" id="KW-0460">Magnesium</keyword>
<sequence length="307" mass="33391">MPQAAKRLFELPVQFENAARSWLEHGERTPAAPRYASSVVLIKDTPDGMSTWLAYRSGSSPLGVVSFPGGSVEEHDDDPMPWIGPSPAQWADALGIEDPALARRHVVAAIRELFEETGVLLAGPDASSTVAVTNPQEWMAAREAVAAQDKTLADVLDRRGLSLRTDLLKPLVNWLSPDFAHRRFNTRYFAATLPLGQEPRLLESKGVWGRWVCAPRLLGDRTGTSLGDEIAQENTRGRTLGQLMVPGTEIILEKLGTAKGCVAYLSHKRKTHVYQPTLVEVDGDLKLEVVPPSPPATTALPVVPPSS</sequence>
<dbReference type="SUPFAM" id="SSF55811">
    <property type="entry name" value="Nudix"/>
    <property type="match status" value="1"/>
</dbReference>
<evidence type="ECO:0000313" key="7">
    <source>
        <dbReference type="EMBL" id="SEB67422.1"/>
    </source>
</evidence>
<dbReference type="InterPro" id="IPR039121">
    <property type="entry name" value="NUDT19"/>
</dbReference>
<comment type="cofactor">
    <cofactor evidence="2">
        <name>Mg(2+)</name>
        <dbReference type="ChEBI" id="CHEBI:18420"/>
    </cofactor>
</comment>
<dbReference type="AlphaFoldDB" id="A0A1H4LB75"/>
<dbReference type="STRING" id="156980.SAMN04489745_0929"/>
<dbReference type="PANTHER" id="PTHR12318">
    <property type="entry name" value="TESTOSTERONE-REGULATED PROTEIN RP2"/>
    <property type="match status" value="1"/>
</dbReference>
<evidence type="ECO:0008006" key="9">
    <source>
        <dbReference type="Google" id="ProtNLM"/>
    </source>
</evidence>
<evidence type="ECO:0000256" key="6">
    <source>
        <dbReference type="ARBA" id="ARBA00023211"/>
    </source>
</evidence>
<protein>
    <recommendedName>
        <fullName evidence="9">NUDIX hydrolase</fullName>
    </recommendedName>
</protein>
<dbReference type="InterPro" id="IPR015797">
    <property type="entry name" value="NUDIX_hydrolase-like_dom_sf"/>
</dbReference>
<accession>A0A1H4LB75</accession>
<evidence type="ECO:0000256" key="4">
    <source>
        <dbReference type="ARBA" id="ARBA00022801"/>
    </source>
</evidence>
<organism evidence="7 8">
    <name type="scientific">Arthrobacter woluwensis</name>
    <dbReference type="NCBI Taxonomy" id="156980"/>
    <lineage>
        <taxon>Bacteria</taxon>
        <taxon>Bacillati</taxon>
        <taxon>Actinomycetota</taxon>
        <taxon>Actinomycetes</taxon>
        <taxon>Micrococcales</taxon>
        <taxon>Micrococcaceae</taxon>
        <taxon>Arthrobacter</taxon>
    </lineage>
</organism>
<evidence type="ECO:0000256" key="3">
    <source>
        <dbReference type="ARBA" id="ARBA00022723"/>
    </source>
</evidence>
<gene>
    <name evidence="7" type="ORF">SAMN04489745_0929</name>
</gene>
<evidence type="ECO:0000256" key="1">
    <source>
        <dbReference type="ARBA" id="ARBA00001936"/>
    </source>
</evidence>
<reference evidence="7 8" key="1">
    <citation type="submission" date="2016-10" db="EMBL/GenBank/DDBJ databases">
        <authorList>
            <person name="de Groot N.N."/>
        </authorList>
    </citation>
    <scope>NUCLEOTIDE SEQUENCE [LARGE SCALE GENOMIC DNA]</scope>
    <source>
        <strain evidence="7 8">DSM 10495</strain>
    </source>
</reference>